<dbReference type="SUPFAM" id="SSF46785">
    <property type="entry name" value="Winged helix' DNA-binding domain"/>
    <property type="match status" value="1"/>
</dbReference>
<dbReference type="Proteomes" id="UP000230232">
    <property type="component" value="Unassembled WGS sequence"/>
</dbReference>
<evidence type="ECO:0000313" key="2">
    <source>
        <dbReference type="Proteomes" id="UP000230232"/>
    </source>
</evidence>
<proteinExistence type="predicted"/>
<protein>
    <recommendedName>
        <fullName evidence="3">HTH arsR-type domain-containing protein</fullName>
    </recommendedName>
</protein>
<evidence type="ECO:0008006" key="3">
    <source>
        <dbReference type="Google" id="ProtNLM"/>
    </source>
</evidence>
<accession>A0A2H0R3R2</accession>
<organism evidence="1 2">
    <name type="scientific">Candidatus Yanofskybacteria bacterium CG10_big_fil_rev_8_21_14_0_10_46_23</name>
    <dbReference type="NCBI Taxonomy" id="1975098"/>
    <lineage>
        <taxon>Bacteria</taxon>
        <taxon>Candidatus Yanofskyibacteriota</taxon>
    </lineage>
</organism>
<dbReference type="AlphaFoldDB" id="A0A2H0R3R2"/>
<comment type="caution">
    <text evidence="1">The sequence shown here is derived from an EMBL/GenBank/DDBJ whole genome shotgun (WGS) entry which is preliminary data.</text>
</comment>
<dbReference type="Gene3D" id="1.10.10.10">
    <property type="entry name" value="Winged helix-like DNA-binding domain superfamily/Winged helix DNA-binding domain"/>
    <property type="match status" value="1"/>
</dbReference>
<evidence type="ECO:0000313" key="1">
    <source>
        <dbReference type="EMBL" id="PIR41149.1"/>
    </source>
</evidence>
<dbReference type="InterPro" id="IPR036390">
    <property type="entry name" value="WH_DNA-bd_sf"/>
</dbReference>
<sequence>MSKIHEVLFQSKARVKLIKFLLRSGQEPHSPQTIARRIQELPSTVAKELKNLEKISLVKAVKRK</sequence>
<dbReference type="InterPro" id="IPR036388">
    <property type="entry name" value="WH-like_DNA-bd_sf"/>
</dbReference>
<name>A0A2H0R3R2_9BACT</name>
<reference evidence="1 2" key="1">
    <citation type="submission" date="2017-09" db="EMBL/GenBank/DDBJ databases">
        <title>Depth-based differentiation of microbial function through sediment-hosted aquifers and enrichment of novel symbionts in the deep terrestrial subsurface.</title>
        <authorList>
            <person name="Probst A.J."/>
            <person name="Ladd B."/>
            <person name="Jarett J.K."/>
            <person name="Geller-Mcgrath D.E."/>
            <person name="Sieber C.M."/>
            <person name="Emerson J.B."/>
            <person name="Anantharaman K."/>
            <person name="Thomas B.C."/>
            <person name="Malmstrom R."/>
            <person name="Stieglmeier M."/>
            <person name="Klingl A."/>
            <person name="Woyke T."/>
            <person name="Ryan C.M."/>
            <person name="Banfield J.F."/>
        </authorList>
    </citation>
    <scope>NUCLEOTIDE SEQUENCE [LARGE SCALE GENOMIC DNA]</scope>
    <source>
        <strain evidence="1">CG10_big_fil_rev_8_21_14_0_10_46_23</strain>
    </source>
</reference>
<gene>
    <name evidence="1" type="ORF">COV31_02830</name>
</gene>
<dbReference type="EMBL" id="PCXO01000011">
    <property type="protein sequence ID" value="PIR41149.1"/>
    <property type="molecule type" value="Genomic_DNA"/>
</dbReference>